<dbReference type="EC" id="2.4.99.28" evidence="19"/>
<dbReference type="Proteomes" id="UP001283109">
    <property type="component" value="Unassembled WGS sequence"/>
</dbReference>
<feature type="region of interest" description="Disordered" evidence="22">
    <location>
        <begin position="1"/>
        <end position="27"/>
    </location>
</feature>
<dbReference type="PANTHER" id="PTHR30474">
    <property type="entry name" value="CELL CYCLE PROTEIN"/>
    <property type="match status" value="1"/>
</dbReference>
<keyword evidence="3" id="KW-1003">Cell membrane</keyword>
<keyword evidence="12" id="KW-0131">Cell cycle</keyword>
<evidence type="ECO:0000256" key="7">
    <source>
        <dbReference type="ARBA" id="ARBA00022692"/>
    </source>
</evidence>
<dbReference type="PROSITE" id="PS00428">
    <property type="entry name" value="FTSW_RODA_SPOVE"/>
    <property type="match status" value="1"/>
</dbReference>
<dbReference type="InterPro" id="IPR013437">
    <property type="entry name" value="FtsW"/>
</dbReference>
<gene>
    <name evidence="24" type="primary">ftsW</name>
    <name evidence="24" type="ORF">R8Z58_05750</name>
</gene>
<evidence type="ECO:0000256" key="6">
    <source>
        <dbReference type="ARBA" id="ARBA00022679"/>
    </source>
</evidence>
<evidence type="ECO:0000256" key="11">
    <source>
        <dbReference type="ARBA" id="ARBA00023136"/>
    </source>
</evidence>
<evidence type="ECO:0000256" key="13">
    <source>
        <dbReference type="ARBA" id="ARBA00023316"/>
    </source>
</evidence>
<evidence type="ECO:0000256" key="8">
    <source>
        <dbReference type="ARBA" id="ARBA00022960"/>
    </source>
</evidence>
<feature type="compositionally biased region" description="Low complexity" evidence="22">
    <location>
        <begin position="12"/>
        <end position="23"/>
    </location>
</feature>
<protein>
    <recommendedName>
        <fullName evidence="17">Probable peptidoglycan glycosyltransferase FtsW</fullName>
        <ecNumber evidence="19">2.4.99.28</ecNumber>
    </recommendedName>
    <alternativeName>
        <fullName evidence="18">Cell division protein FtsW</fullName>
    </alternativeName>
    <alternativeName>
        <fullName evidence="15">Cell wall polymerase</fullName>
    </alternativeName>
    <alternativeName>
        <fullName evidence="14">Peptidoglycan polymerase</fullName>
    </alternativeName>
</protein>
<comment type="caution">
    <text evidence="24">The sequence shown here is derived from an EMBL/GenBank/DDBJ whole genome shotgun (WGS) entry which is preliminary data.</text>
</comment>
<accession>A0ABU4GYX6</accession>
<evidence type="ECO:0000256" key="3">
    <source>
        <dbReference type="ARBA" id="ARBA00022475"/>
    </source>
</evidence>
<keyword evidence="8" id="KW-0133">Cell shape</keyword>
<sequence>MTTTQPPRPRTTRTAPEATSPAADRSGARGLAARVTLGRIFAPVPSEFLLIASTTLLLTVFGLVMVLSATSAIATARGVAPWEDVIKQVAFAAIGIPLMFLASRLPLTFWKKIAWPALIFGVAFQLLVFVPGLGVAADGNRNWINIGGIQAQPSEFLKLGLALWVAYVLFRKQTLLGLWRHVYIPLVPVAILAIGAVIAGHDLGTAMVLVLIVLGALFFSGVKLRIFILPAIGAAAAVAVLAVASPDRMRRFMSFLNPNCLDDYFNDCYQPLHGIWGLASGGIFGLGLGNSREKYDWLPAAANDYIFAIVGEELGLIGCAVVLTLFALFAVGAFHVIRKTDDPFVRIAAGGITVWIVGQALINIGVVLRVFPVLGVPLPFMSQGGTSLVSVLIASGVLLAFTRTLPASIARREARIAQARAARERAKLRAVR</sequence>
<keyword evidence="5" id="KW-0328">Glycosyltransferase</keyword>
<evidence type="ECO:0000256" key="9">
    <source>
        <dbReference type="ARBA" id="ARBA00022984"/>
    </source>
</evidence>
<keyword evidence="10 23" id="KW-1133">Transmembrane helix</keyword>
<evidence type="ECO:0000256" key="23">
    <source>
        <dbReference type="SAM" id="Phobius"/>
    </source>
</evidence>
<feature type="transmembrane region" description="Helical" evidence="23">
    <location>
        <begin position="205"/>
        <end position="222"/>
    </location>
</feature>
<comment type="catalytic activity">
    <reaction evidence="20">
        <text>[GlcNAc-(1-&gt;4)-Mur2Ac(oyl-L-Ala-gamma-D-Glu-L-Lys-D-Ala-D-Ala)](n)-di-trans,octa-cis-undecaprenyl diphosphate + beta-D-GlcNAc-(1-&gt;4)-Mur2Ac(oyl-L-Ala-gamma-D-Glu-L-Lys-D-Ala-D-Ala)-di-trans,octa-cis-undecaprenyl diphosphate = [GlcNAc-(1-&gt;4)-Mur2Ac(oyl-L-Ala-gamma-D-Glu-L-Lys-D-Ala-D-Ala)](n+1)-di-trans,octa-cis-undecaprenyl diphosphate + di-trans,octa-cis-undecaprenyl diphosphate + H(+)</text>
        <dbReference type="Rhea" id="RHEA:23708"/>
        <dbReference type="Rhea" id="RHEA-COMP:9602"/>
        <dbReference type="Rhea" id="RHEA-COMP:9603"/>
        <dbReference type="ChEBI" id="CHEBI:15378"/>
        <dbReference type="ChEBI" id="CHEBI:58405"/>
        <dbReference type="ChEBI" id="CHEBI:60033"/>
        <dbReference type="ChEBI" id="CHEBI:78435"/>
        <dbReference type="EC" id="2.4.99.28"/>
    </reaction>
</comment>
<keyword evidence="4" id="KW-0132">Cell division</keyword>
<dbReference type="InterPro" id="IPR001182">
    <property type="entry name" value="FtsW/RodA"/>
</dbReference>
<feature type="transmembrane region" description="Helical" evidence="23">
    <location>
        <begin position="380"/>
        <end position="402"/>
    </location>
</feature>
<evidence type="ECO:0000256" key="17">
    <source>
        <dbReference type="ARBA" id="ARBA00041185"/>
    </source>
</evidence>
<evidence type="ECO:0000256" key="10">
    <source>
        <dbReference type="ARBA" id="ARBA00022989"/>
    </source>
</evidence>
<keyword evidence="7 23" id="KW-0812">Transmembrane</keyword>
<dbReference type="EMBL" id="JAWQEV010000002">
    <property type="protein sequence ID" value="MDW4572282.1"/>
    <property type="molecule type" value="Genomic_DNA"/>
</dbReference>
<evidence type="ECO:0000256" key="4">
    <source>
        <dbReference type="ARBA" id="ARBA00022618"/>
    </source>
</evidence>
<feature type="transmembrane region" description="Helical" evidence="23">
    <location>
        <begin position="314"/>
        <end position="337"/>
    </location>
</feature>
<feature type="transmembrane region" description="Helical" evidence="23">
    <location>
        <begin position="149"/>
        <end position="170"/>
    </location>
</feature>
<evidence type="ECO:0000256" key="2">
    <source>
        <dbReference type="ARBA" id="ARBA00004752"/>
    </source>
</evidence>
<evidence type="ECO:0000256" key="12">
    <source>
        <dbReference type="ARBA" id="ARBA00023306"/>
    </source>
</evidence>
<feature type="transmembrane region" description="Helical" evidence="23">
    <location>
        <begin position="344"/>
        <end position="368"/>
    </location>
</feature>
<organism evidence="24 25">
    <name type="scientific">Microbacterium arthrosphaerae</name>
    <dbReference type="NCBI Taxonomy" id="792652"/>
    <lineage>
        <taxon>Bacteria</taxon>
        <taxon>Bacillati</taxon>
        <taxon>Actinomycetota</taxon>
        <taxon>Actinomycetes</taxon>
        <taxon>Micrococcales</taxon>
        <taxon>Microbacteriaceae</taxon>
        <taxon>Microbacterium</taxon>
    </lineage>
</organism>
<evidence type="ECO:0000313" key="24">
    <source>
        <dbReference type="EMBL" id="MDW4572282.1"/>
    </source>
</evidence>
<proteinExistence type="inferred from homology"/>
<feature type="transmembrane region" description="Helical" evidence="23">
    <location>
        <begin position="227"/>
        <end position="245"/>
    </location>
</feature>
<evidence type="ECO:0000256" key="1">
    <source>
        <dbReference type="ARBA" id="ARBA00004651"/>
    </source>
</evidence>
<comment type="pathway">
    <text evidence="2">Cell wall biogenesis; peptidoglycan biosynthesis.</text>
</comment>
<keyword evidence="11 23" id="KW-0472">Membrane</keyword>
<comment type="similarity">
    <text evidence="16">Belongs to the SEDS family. FtsW subfamily.</text>
</comment>
<reference evidence="24 25" key="1">
    <citation type="submission" date="2023-11" db="EMBL/GenBank/DDBJ databases">
        <title>Draft genome sequence of Microbacterium arthrosphaerae JCM 30492.</title>
        <authorList>
            <person name="Zhang G."/>
            <person name="Ding Y."/>
        </authorList>
    </citation>
    <scope>NUCLEOTIDE SEQUENCE [LARGE SCALE GENOMIC DNA]</scope>
    <source>
        <strain evidence="24 25">JCM 30492</strain>
    </source>
</reference>
<feature type="transmembrane region" description="Helical" evidence="23">
    <location>
        <begin position="182"/>
        <end position="199"/>
    </location>
</feature>
<evidence type="ECO:0000256" key="22">
    <source>
        <dbReference type="SAM" id="MobiDB-lite"/>
    </source>
</evidence>
<dbReference type="PANTHER" id="PTHR30474:SF2">
    <property type="entry name" value="PEPTIDOGLYCAN GLYCOSYLTRANSFERASE FTSW-RELATED"/>
    <property type="match status" value="1"/>
</dbReference>
<dbReference type="Pfam" id="PF01098">
    <property type="entry name" value="FTSW_RODA_SPOVE"/>
    <property type="match status" value="1"/>
</dbReference>
<evidence type="ECO:0000313" key="25">
    <source>
        <dbReference type="Proteomes" id="UP001283109"/>
    </source>
</evidence>
<evidence type="ECO:0000256" key="19">
    <source>
        <dbReference type="ARBA" id="ARBA00044770"/>
    </source>
</evidence>
<evidence type="ECO:0000256" key="20">
    <source>
        <dbReference type="ARBA" id="ARBA00049902"/>
    </source>
</evidence>
<evidence type="ECO:0000256" key="21">
    <source>
        <dbReference type="ARBA" id="ARBA00049966"/>
    </source>
</evidence>
<evidence type="ECO:0000256" key="16">
    <source>
        <dbReference type="ARBA" id="ARBA00038053"/>
    </source>
</evidence>
<feature type="transmembrane region" description="Helical" evidence="23">
    <location>
        <begin position="85"/>
        <end position="102"/>
    </location>
</feature>
<keyword evidence="13" id="KW-0961">Cell wall biogenesis/degradation</keyword>
<keyword evidence="9" id="KW-0573">Peptidoglycan synthesis</keyword>
<feature type="transmembrane region" description="Helical" evidence="23">
    <location>
        <begin position="114"/>
        <end position="137"/>
    </location>
</feature>
<feature type="transmembrane region" description="Helical" evidence="23">
    <location>
        <begin position="48"/>
        <end position="73"/>
    </location>
</feature>
<dbReference type="RefSeq" id="WP_318352826.1">
    <property type="nucleotide sequence ID" value="NZ_JAWQEV010000002.1"/>
</dbReference>
<evidence type="ECO:0000256" key="18">
    <source>
        <dbReference type="ARBA" id="ARBA00041418"/>
    </source>
</evidence>
<keyword evidence="6" id="KW-0808">Transferase</keyword>
<name>A0ABU4GYX6_9MICO</name>
<evidence type="ECO:0000256" key="14">
    <source>
        <dbReference type="ARBA" id="ARBA00032370"/>
    </source>
</evidence>
<evidence type="ECO:0000256" key="15">
    <source>
        <dbReference type="ARBA" id="ARBA00033270"/>
    </source>
</evidence>
<comment type="subcellular location">
    <subcellularLocation>
        <location evidence="1">Cell membrane</location>
        <topology evidence="1">Multi-pass membrane protein</topology>
    </subcellularLocation>
</comment>
<keyword evidence="25" id="KW-1185">Reference proteome</keyword>
<evidence type="ECO:0000256" key="5">
    <source>
        <dbReference type="ARBA" id="ARBA00022676"/>
    </source>
</evidence>
<comment type="function">
    <text evidence="21">Peptidoglycan polymerase that is essential for cell division.</text>
</comment>
<dbReference type="InterPro" id="IPR018365">
    <property type="entry name" value="Cell_cycle_FtsW-rel_CS"/>
</dbReference>
<dbReference type="NCBIfam" id="TIGR02614">
    <property type="entry name" value="ftsW"/>
    <property type="match status" value="1"/>
</dbReference>